<dbReference type="AlphaFoldDB" id="A0A8E2VGV6"/>
<reference evidence="1 2" key="1">
    <citation type="submission" date="2018-04" db="EMBL/GenBank/DDBJ databases">
        <title>Genomic Encyclopedia of Archaeal and Bacterial Type Strains, Phase II (KMG-II): from individual species to whole genera.</title>
        <authorList>
            <person name="Goeker M."/>
        </authorList>
    </citation>
    <scope>NUCLEOTIDE SEQUENCE [LARGE SCALE GENOMIC DNA]</scope>
    <source>
        <strain evidence="1 2">DSM 19783</strain>
    </source>
</reference>
<accession>A0A8E2VGV6</accession>
<dbReference type="Pfam" id="PF13692">
    <property type="entry name" value="Glyco_trans_1_4"/>
    <property type="match status" value="1"/>
</dbReference>
<dbReference type="GO" id="GO:0016740">
    <property type="term" value="F:transferase activity"/>
    <property type="evidence" value="ECO:0007669"/>
    <property type="project" value="UniProtKB-KW"/>
</dbReference>
<proteinExistence type="predicted"/>
<dbReference type="CDD" id="cd03801">
    <property type="entry name" value="GT4_PimA-like"/>
    <property type="match status" value="1"/>
</dbReference>
<dbReference type="PANTHER" id="PTHR12526">
    <property type="entry name" value="GLYCOSYLTRANSFERASE"/>
    <property type="match status" value="1"/>
</dbReference>
<gene>
    <name evidence="1" type="ORF">C8N38_11954</name>
</gene>
<name>A0A8E2VGV6_9RHOB</name>
<organism evidence="1 2">
    <name type="scientific">Rhodovulum kholense</name>
    <dbReference type="NCBI Taxonomy" id="453584"/>
    <lineage>
        <taxon>Bacteria</taxon>
        <taxon>Pseudomonadati</taxon>
        <taxon>Pseudomonadota</taxon>
        <taxon>Alphaproteobacteria</taxon>
        <taxon>Rhodobacterales</taxon>
        <taxon>Paracoccaceae</taxon>
        <taxon>Rhodovulum</taxon>
    </lineage>
</organism>
<keyword evidence="2" id="KW-1185">Reference proteome</keyword>
<dbReference type="SUPFAM" id="SSF53756">
    <property type="entry name" value="UDP-Glycosyltransferase/glycogen phosphorylase"/>
    <property type="match status" value="1"/>
</dbReference>
<dbReference type="EMBL" id="QAYC01000019">
    <property type="protein sequence ID" value="PTW44055.1"/>
    <property type="molecule type" value="Genomic_DNA"/>
</dbReference>
<sequence length="396" mass="43302">MKILFLQTGDYLEAWRRFEAGSPETYHEQKRTVEFVAAMAPDHEVTVATLSKTPHDTRLAPGLRTLGVSLQQMYAPGFGRRLIEEVCPDAFLPRLPHIDAIEAAAARRIPTLPCLADVMTRPRARALVTRSGLAALRRNRRLSRVLAAPAVTAIGNHSLLASRSLHEVLGLARDRIVPWEWTRLETGIPPRRHAALVEPPTVLFVGTHTEAKGAGDLLEAALMLLGGGLDLRVVLAGDGPERAAYLARVEAAHESARILLPGRIPKDEVRALMRRAAIAVMPSRPAYAEGLPNTVVEGLAHGLPLVVSDHPSVKARLRHETDCLIFRAGDPGDLAAQIRRLLEDPPLYDRISAHAAAAYDRLFVGLPWYDLVGRFLADPDNRTGWVRTASLAAVDP</sequence>
<dbReference type="RefSeq" id="WP_108028573.1">
    <property type="nucleotide sequence ID" value="NZ_QAYC01000019.1"/>
</dbReference>
<evidence type="ECO:0000313" key="1">
    <source>
        <dbReference type="EMBL" id="PTW44055.1"/>
    </source>
</evidence>
<keyword evidence="1" id="KW-0808">Transferase</keyword>
<dbReference type="Proteomes" id="UP000244037">
    <property type="component" value="Unassembled WGS sequence"/>
</dbReference>
<dbReference type="Gene3D" id="3.40.50.2000">
    <property type="entry name" value="Glycogen Phosphorylase B"/>
    <property type="match status" value="1"/>
</dbReference>
<evidence type="ECO:0000313" key="2">
    <source>
        <dbReference type="Proteomes" id="UP000244037"/>
    </source>
</evidence>
<protein>
    <submittedName>
        <fullName evidence="1">Glycosyltransferase involved in cell wall biosynthesis</fullName>
    </submittedName>
</protein>
<dbReference type="OrthoDB" id="9790710at2"/>
<comment type="caution">
    <text evidence="1">The sequence shown here is derived from an EMBL/GenBank/DDBJ whole genome shotgun (WGS) entry which is preliminary data.</text>
</comment>